<dbReference type="RefSeq" id="WP_013867344.1">
    <property type="nucleotide sequence ID" value="NC_015636.1"/>
</dbReference>
<dbReference type="STRING" id="647113.Metok_1193"/>
<feature type="transmembrane region" description="Helical" evidence="1">
    <location>
        <begin position="361"/>
        <end position="381"/>
    </location>
</feature>
<gene>
    <name evidence="2" type="ordered locus">Metok_1193</name>
</gene>
<dbReference type="PANTHER" id="PTHR38815:SF1">
    <property type="entry name" value="DUF373 FAMILY PROTEIN"/>
    <property type="match status" value="1"/>
</dbReference>
<proteinExistence type="predicted"/>
<feature type="transmembrane region" description="Helical" evidence="1">
    <location>
        <begin position="197"/>
        <end position="215"/>
    </location>
</feature>
<feature type="transmembrane region" description="Helical" evidence="1">
    <location>
        <begin position="258"/>
        <end position="278"/>
    </location>
</feature>
<dbReference type="Pfam" id="PF04123">
    <property type="entry name" value="DUF373"/>
    <property type="match status" value="1"/>
</dbReference>
<evidence type="ECO:0008006" key="4">
    <source>
        <dbReference type="Google" id="ProtNLM"/>
    </source>
</evidence>
<keyword evidence="1" id="KW-0472">Membrane</keyword>
<dbReference type="eggNOG" id="arCOG04151">
    <property type="taxonomic scope" value="Archaea"/>
</dbReference>
<dbReference type="KEGG" id="mok:Metok_1193"/>
<dbReference type="Proteomes" id="UP000009296">
    <property type="component" value="Chromosome"/>
</dbReference>
<sequence length="385" mass="43914">MVSHADNNMNNAVNNVVNNVNINNNSKDFQTKDYSPMEKNNKYLVIVPDMDDDLGRKANIKTPILGRADSINSAIKLGLSDPGDTDVNSILGGIKFYDELKKEGKDVELAIISGHKDVESEECARRIKEQLDFLMYLYEPDFIYLVSDGREDEMVLKYLENKDAFVWKKRIIVKQNESLESTYYLIQEFLKKTMSQYVPFIFTSVGFAMVIYAIFADLGWRIIMGMVGLYILSEGSGLTRALKKSFSEGKKGLEFGKLAPIGNIISVLIVVVGIIYSYNASYHLNFINAIGIFIYNFANPLTLGLLIYITVHFIDDIIYTNKEILSLLKRFFFKIIVIFITREMLFEFSKFLNGNALFTVVIAYVVIYIAILIILSSILFYKEKE</sequence>
<evidence type="ECO:0000313" key="3">
    <source>
        <dbReference type="Proteomes" id="UP000009296"/>
    </source>
</evidence>
<dbReference type="HOGENOM" id="CLU_048986_1_0_2"/>
<evidence type="ECO:0000313" key="2">
    <source>
        <dbReference type="EMBL" id="AEH07161.1"/>
    </source>
</evidence>
<keyword evidence="1" id="KW-1133">Transmembrane helix</keyword>
<feature type="transmembrane region" description="Helical" evidence="1">
    <location>
        <begin position="331"/>
        <end position="349"/>
    </location>
</feature>
<dbReference type="PANTHER" id="PTHR38815">
    <property type="entry name" value="HYPOTHETICAL MEMBRANE PROTEIN, CONSERVED, DUF373 FAMILY"/>
    <property type="match status" value="1"/>
</dbReference>
<keyword evidence="1" id="KW-0812">Transmembrane</keyword>
<feature type="transmembrane region" description="Helical" evidence="1">
    <location>
        <begin position="221"/>
        <end position="238"/>
    </location>
</feature>
<keyword evidence="3" id="KW-1185">Reference proteome</keyword>
<dbReference type="AlphaFoldDB" id="F8AP11"/>
<feature type="transmembrane region" description="Helical" evidence="1">
    <location>
        <begin position="290"/>
        <end position="311"/>
    </location>
</feature>
<dbReference type="GeneID" id="10773349"/>
<dbReference type="EMBL" id="CP002792">
    <property type="protein sequence ID" value="AEH07161.1"/>
    <property type="molecule type" value="Genomic_DNA"/>
</dbReference>
<accession>F8AP11</accession>
<evidence type="ECO:0000256" key="1">
    <source>
        <dbReference type="SAM" id="Phobius"/>
    </source>
</evidence>
<organism evidence="2 3">
    <name type="scientific">Methanothermococcus okinawensis (strain DSM 14208 / JCM 11175 / IH1)</name>
    <dbReference type="NCBI Taxonomy" id="647113"/>
    <lineage>
        <taxon>Archaea</taxon>
        <taxon>Methanobacteriati</taxon>
        <taxon>Methanobacteriota</taxon>
        <taxon>Methanomada group</taxon>
        <taxon>Methanococci</taxon>
        <taxon>Methanococcales</taxon>
        <taxon>Methanococcaceae</taxon>
        <taxon>Methanothermococcus</taxon>
    </lineage>
</organism>
<name>F8AP11_METOI</name>
<reference evidence="2" key="1">
    <citation type="submission" date="2011-05" db="EMBL/GenBank/DDBJ databases">
        <title>Complete sequence of chromosome of Methanothermococcus okinawensis IH1.</title>
        <authorList>
            <consortium name="US DOE Joint Genome Institute"/>
            <person name="Lucas S."/>
            <person name="Han J."/>
            <person name="Lapidus A."/>
            <person name="Cheng J.-F."/>
            <person name="Goodwin L."/>
            <person name="Pitluck S."/>
            <person name="Peters L."/>
            <person name="Mikhailova N."/>
            <person name="Held B."/>
            <person name="Han C."/>
            <person name="Tapia R."/>
            <person name="Land M."/>
            <person name="Hauser L."/>
            <person name="Kyrpides N."/>
            <person name="Ivanova N."/>
            <person name="Pagani I."/>
            <person name="Sieprawska-Lupa M."/>
            <person name="Takai K."/>
            <person name="Miyazaki J."/>
            <person name="Whitman W."/>
            <person name="Woyke T."/>
        </authorList>
    </citation>
    <scope>NUCLEOTIDE SEQUENCE [LARGE SCALE GENOMIC DNA]</scope>
    <source>
        <strain evidence="2">IH1</strain>
    </source>
</reference>
<protein>
    <recommendedName>
        <fullName evidence="4">DUF373 family protein</fullName>
    </recommendedName>
</protein>
<dbReference type="InterPro" id="IPR007254">
    <property type="entry name" value="DUF373"/>
</dbReference>